<name>A0A7R7VF89_ASPCH</name>
<accession>A0A7R7VF89</accession>
<dbReference type="AlphaFoldDB" id="A0A7R7VF89"/>
<reference evidence="1" key="1">
    <citation type="submission" date="2021-01" db="EMBL/GenBank/DDBJ databases">
        <authorList>
            <consortium name="Aspergillus chevalieri M1 genome sequencing consortium"/>
            <person name="Kazuki M."/>
            <person name="Futagami T."/>
        </authorList>
    </citation>
    <scope>NUCLEOTIDE SEQUENCE</scope>
    <source>
        <strain evidence="1">M1</strain>
    </source>
</reference>
<dbReference type="RefSeq" id="XP_043132068.1">
    <property type="nucleotide sequence ID" value="XM_043284941.1"/>
</dbReference>
<keyword evidence="2" id="KW-1185">Reference proteome</keyword>
<reference evidence="1" key="2">
    <citation type="submission" date="2021-02" db="EMBL/GenBank/DDBJ databases">
        <title>Aspergillus chevalieri M1 genome sequence.</title>
        <authorList>
            <person name="Kadooka C."/>
            <person name="Mori K."/>
            <person name="Futagami T."/>
        </authorList>
    </citation>
    <scope>NUCLEOTIDE SEQUENCE</scope>
    <source>
        <strain evidence="1">M1</strain>
    </source>
</reference>
<protein>
    <submittedName>
        <fullName evidence="1">Uncharacterized protein</fullName>
    </submittedName>
</protein>
<dbReference type="Proteomes" id="UP000637239">
    <property type="component" value="Chromosome 1"/>
</dbReference>
<dbReference type="GeneID" id="66977905"/>
<evidence type="ECO:0000313" key="1">
    <source>
        <dbReference type="EMBL" id="BCR83546.1"/>
    </source>
</evidence>
<dbReference type="EMBL" id="AP024416">
    <property type="protein sequence ID" value="BCR83546.1"/>
    <property type="molecule type" value="Genomic_DNA"/>
</dbReference>
<proteinExistence type="predicted"/>
<dbReference type="KEGG" id="ache:ACHE_10948S"/>
<gene>
    <name evidence="1" type="ORF">ACHE_10948S</name>
</gene>
<organism evidence="1 2">
    <name type="scientific">Aspergillus chevalieri</name>
    <name type="common">Eurotium chevalieri</name>
    <dbReference type="NCBI Taxonomy" id="182096"/>
    <lineage>
        <taxon>Eukaryota</taxon>
        <taxon>Fungi</taxon>
        <taxon>Dikarya</taxon>
        <taxon>Ascomycota</taxon>
        <taxon>Pezizomycotina</taxon>
        <taxon>Eurotiomycetes</taxon>
        <taxon>Eurotiomycetidae</taxon>
        <taxon>Eurotiales</taxon>
        <taxon>Aspergillaceae</taxon>
        <taxon>Aspergillus</taxon>
        <taxon>Aspergillus subgen. Aspergillus</taxon>
    </lineage>
</organism>
<evidence type="ECO:0000313" key="2">
    <source>
        <dbReference type="Proteomes" id="UP000637239"/>
    </source>
</evidence>
<sequence length="60" mass="6551">MAGRSTSVEIINPRSPSIEITNTYINNSNSHVLPWPFTVEILDNLLLLKRAISDLTGGGN</sequence>